<comment type="caution">
    <text evidence="7">The sequence shown here is derived from an EMBL/GenBank/DDBJ whole genome shotgun (WGS) entry which is preliminary data.</text>
</comment>
<evidence type="ECO:0000313" key="7">
    <source>
        <dbReference type="EMBL" id="TGO24621.1"/>
    </source>
</evidence>
<evidence type="ECO:0000313" key="8">
    <source>
        <dbReference type="Proteomes" id="UP000297910"/>
    </source>
</evidence>
<evidence type="ECO:0000256" key="6">
    <source>
        <dbReference type="SAM" id="Phobius"/>
    </source>
</evidence>
<name>A0A4Z1FSK7_9HELO</name>
<proteinExistence type="predicted"/>
<evidence type="ECO:0000256" key="1">
    <source>
        <dbReference type="ARBA" id="ARBA00004141"/>
    </source>
</evidence>
<dbReference type="InterPro" id="IPR002293">
    <property type="entry name" value="AA/rel_permease1"/>
</dbReference>
<keyword evidence="2" id="KW-0813">Transport</keyword>
<dbReference type="PIRSF" id="PIRSF006060">
    <property type="entry name" value="AA_transporter"/>
    <property type="match status" value="1"/>
</dbReference>
<protein>
    <recommendedName>
        <fullName evidence="9">Amino acid permease/ SLC12A domain-containing protein</fullName>
    </recommendedName>
</protein>
<dbReference type="Gene3D" id="1.20.1740.10">
    <property type="entry name" value="Amino acid/polyamine transporter I"/>
    <property type="match status" value="2"/>
</dbReference>
<keyword evidence="5 6" id="KW-0472">Membrane</keyword>
<keyword evidence="4 6" id="KW-1133">Transmembrane helix</keyword>
<feature type="transmembrane region" description="Helical" evidence="6">
    <location>
        <begin position="151"/>
        <end position="176"/>
    </location>
</feature>
<dbReference type="EMBL" id="PQXI01000098">
    <property type="protein sequence ID" value="TGO24621.1"/>
    <property type="molecule type" value="Genomic_DNA"/>
</dbReference>
<evidence type="ECO:0000256" key="2">
    <source>
        <dbReference type="ARBA" id="ARBA00022448"/>
    </source>
</evidence>
<keyword evidence="8" id="KW-1185">Reference proteome</keyword>
<keyword evidence="3 6" id="KW-0812">Transmembrane</keyword>
<feature type="transmembrane region" description="Helical" evidence="6">
    <location>
        <begin position="265"/>
        <end position="283"/>
    </location>
</feature>
<feature type="transmembrane region" description="Helical" evidence="6">
    <location>
        <begin position="105"/>
        <end position="130"/>
    </location>
</feature>
<comment type="subcellular location">
    <subcellularLocation>
        <location evidence="1">Membrane</location>
        <topology evidence="1">Multi-pass membrane protein</topology>
    </subcellularLocation>
</comment>
<dbReference type="GO" id="GO:0016020">
    <property type="term" value="C:membrane"/>
    <property type="evidence" value="ECO:0007669"/>
    <property type="project" value="UniProtKB-SubCell"/>
</dbReference>
<feature type="transmembrane region" description="Helical" evidence="6">
    <location>
        <begin position="355"/>
        <end position="383"/>
    </location>
</feature>
<evidence type="ECO:0000256" key="5">
    <source>
        <dbReference type="ARBA" id="ARBA00023136"/>
    </source>
</evidence>
<evidence type="ECO:0008006" key="9">
    <source>
        <dbReference type="Google" id="ProtNLM"/>
    </source>
</evidence>
<feature type="transmembrane region" description="Helical" evidence="6">
    <location>
        <begin position="72"/>
        <end position="93"/>
    </location>
</feature>
<reference evidence="7 8" key="1">
    <citation type="submission" date="2017-12" db="EMBL/GenBank/DDBJ databases">
        <title>Comparative genomics of Botrytis spp.</title>
        <authorList>
            <person name="Valero-Jimenez C.A."/>
            <person name="Tapia P."/>
            <person name="Veloso J."/>
            <person name="Silva-Moreno E."/>
            <person name="Staats M."/>
            <person name="Valdes J.H."/>
            <person name="Van Kan J.A.L."/>
        </authorList>
    </citation>
    <scope>NUCLEOTIDE SEQUENCE [LARGE SCALE GENOMIC DNA]</scope>
    <source>
        <strain evidence="7 8">Bp0003</strain>
    </source>
</reference>
<dbReference type="AlphaFoldDB" id="A0A4Z1FSK7"/>
<feature type="transmembrane region" description="Helical" evidence="6">
    <location>
        <begin position="403"/>
        <end position="423"/>
    </location>
</feature>
<gene>
    <name evidence="7" type="ORF">BPAE_0098g00100</name>
</gene>
<evidence type="ECO:0000256" key="4">
    <source>
        <dbReference type="ARBA" id="ARBA00022989"/>
    </source>
</evidence>
<dbReference type="PANTHER" id="PTHR45649">
    <property type="entry name" value="AMINO-ACID PERMEASE BAT1"/>
    <property type="match status" value="1"/>
</dbReference>
<dbReference type="PANTHER" id="PTHR45649:SF1">
    <property type="entry name" value="TRANSPORTER, PUTATIVE (EUROFUNG)-RELATED"/>
    <property type="match status" value="1"/>
</dbReference>
<sequence>MSSYELDEAKPGVVQEVKVTTSSGINLDQENGDMNLTERGKLSEKDYASKVQDEATLAVFGKKQQLKRRFKSLSSVGLTCGLMLTWEVVLFTLQFGLQNGGPAGLIYGFLAAWSGAMLQALVMAEMASMIPLAGGPFNWVAILSPPWCKKFLSYLAGWLTVICWQAFVAETCYTVASLIQGLLILNYPDYDPKLWQATLLFYAIALFGVFINTYLGRLLPRIEAMMLILYILGFIGVLIPIVYLSPHTPADKVFTTFQNLGGWDSMGLSFFVGWITSVSSFVGNDGADHIDQPGVESHTFQHLVLNLIQWHPRLFYDGSSFVWYPGYRRRYSIKHWVPFHGDVSDCIRVKKGANALIIVITGVNVFSVSSVLATASRTLWAFSRENGLPFSHLLVKVDPKTRLPINAIIGTLIINVLLALISVGSYTAFGAFYSVVLAAYQSSFLLAASVMLAKD</sequence>
<dbReference type="Proteomes" id="UP000297910">
    <property type="component" value="Unassembled WGS sequence"/>
</dbReference>
<organism evidence="7 8">
    <name type="scientific">Botrytis paeoniae</name>
    <dbReference type="NCBI Taxonomy" id="278948"/>
    <lineage>
        <taxon>Eukaryota</taxon>
        <taxon>Fungi</taxon>
        <taxon>Dikarya</taxon>
        <taxon>Ascomycota</taxon>
        <taxon>Pezizomycotina</taxon>
        <taxon>Leotiomycetes</taxon>
        <taxon>Helotiales</taxon>
        <taxon>Sclerotiniaceae</taxon>
        <taxon>Botrytis</taxon>
    </lineage>
</organism>
<evidence type="ECO:0000256" key="3">
    <source>
        <dbReference type="ARBA" id="ARBA00022692"/>
    </source>
</evidence>
<dbReference type="GO" id="GO:0022857">
    <property type="term" value="F:transmembrane transporter activity"/>
    <property type="evidence" value="ECO:0007669"/>
    <property type="project" value="InterPro"/>
</dbReference>
<feature type="transmembrane region" description="Helical" evidence="6">
    <location>
        <begin position="227"/>
        <end position="245"/>
    </location>
</feature>
<accession>A0A4Z1FSK7</accession>
<feature type="transmembrane region" description="Helical" evidence="6">
    <location>
        <begin position="196"/>
        <end position="215"/>
    </location>
</feature>
<dbReference type="Pfam" id="PF13520">
    <property type="entry name" value="AA_permease_2"/>
    <property type="match status" value="2"/>
</dbReference>
<feature type="transmembrane region" description="Helical" evidence="6">
    <location>
        <begin position="430"/>
        <end position="453"/>
    </location>
</feature>